<dbReference type="InterPro" id="IPR011009">
    <property type="entry name" value="Kinase-like_dom_sf"/>
</dbReference>
<dbReference type="SUPFAM" id="SSF56112">
    <property type="entry name" value="Protein kinase-like (PK-like)"/>
    <property type="match status" value="1"/>
</dbReference>
<comment type="caution">
    <text evidence="2">The sequence shown here is derived from an EMBL/GenBank/DDBJ whole genome shotgun (WGS) entry which is preliminary data.</text>
</comment>
<evidence type="ECO:0000313" key="3">
    <source>
        <dbReference type="Proteomes" id="UP000823749"/>
    </source>
</evidence>
<dbReference type="Proteomes" id="UP000823749">
    <property type="component" value="Chromosome 8"/>
</dbReference>
<gene>
    <name evidence="2" type="ORF">RHGRI_022592</name>
</gene>
<proteinExistence type="predicted"/>
<reference evidence="2" key="1">
    <citation type="submission" date="2020-08" db="EMBL/GenBank/DDBJ databases">
        <title>Plant Genome Project.</title>
        <authorList>
            <person name="Zhang R.-G."/>
        </authorList>
    </citation>
    <scope>NUCLEOTIDE SEQUENCE</scope>
    <source>
        <strain evidence="2">WSP0</strain>
        <tissue evidence="2">Leaf</tissue>
    </source>
</reference>
<dbReference type="PROSITE" id="PS00107">
    <property type="entry name" value="PROTEIN_KINASE_ATP"/>
    <property type="match status" value="1"/>
</dbReference>
<dbReference type="EMBL" id="JACTNZ010000008">
    <property type="protein sequence ID" value="KAG5534517.1"/>
    <property type="molecule type" value="Genomic_DNA"/>
</dbReference>
<accession>A0AAV6J275</accession>
<dbReference type="AlphaFoldDB" id="A0AAV6J275"/>
<evidence type="ECO:0000256" key="1">
    <source>
        <dbReference type="PROSITE-ProRule" id="PRU10141"/>
    </source>
</evidence>
<dbReference type="InterPro" id="IPR050823">
    <property type="entry name" value="Plant_Ser_Thr_Prot_Kinase"/>
</dbReference>
<keyword evidence="1" id="KW-0067">ATP-binding</keyword>
<sequence length="131" mass="14045">MNRYGGSAVGSDGKGVVSGQFGKAGIGPHSMFTEAGSSSFCNAYWQQLTLLQEVKAIENSFADLKTATQNFKSNSVLGIGGFGTVFKGWVDEKTLEPTKFGTGMTVAIKKLNSESVQGFQEWQIMCPECPM</sequence>
<dbReference type="Gene3D" id="3.30.200.20">
    <property type="entry name" value="Phosphorylase Kinase, domain 1"/>
    <property type="match status" value="1"/>
</dbReference>
<name>A0AAV6J275_9ERIC</name>
<organism evidence="2 3">
    <name type="scientific">Rhododendron griersonianum</name>
    <dbReference type="NCBI Taxonomy" id="479676"/>
    <lineage>
        <taxon>Eukaryota</taxon>
        <taxon>Viridiplantae</taxon>
        <taxon>Streptophyta</taxon>
        <taxon>Embryophyta</taxon>
        <taxon>Tracheophyta</taxon>
        <taxon>Spermatophyta</taxon>
        <taxon>Magnoliopsida</taxon>
        <taxon>eudicotyledons</taxon>
        <taxon>Gunneridae</taxon>
        <taxon>Pentapetalae</taxon>
        <taxon>asterids</taxon>
        <taxon>Ericales</taxon>
        <taxon>Ericaceae</taxon>
        <taxon>Ericoideae</taxon>
        <taxon>Rhodoreae</taxon>
        <taxon>Rhododendron</taxon>
    </lineage>
</organism>
<evidence type="ECO:0000313" key="2">
    <source>
        <dbReference type="EMBL" id="KAG5534517.1"/>
    </source>
</evidence>
<dbReference type="GO" id="GO:0005524">
    <property type="term" value="F:ATP binding"/>
    <property type="evidence" value="ECO:0007669"/>
    <property type="project" value="UniProtKB-UniRule"/>
</dbReference>
<protein>
    <submittedName>
        <fullName evidence="2">Uncharacterized protein</fullName>
    </submittedName>
</protein>
<keyword evidence="1" id="KW-0547">Nucleotide-binding</keyword>
<keyword evidence="3" id="KW-1185">Reference proteome</keyword>
<dbReference type="InterPro" id="IPR017441">
    <property type="entry name" value="Protein_kinase_ATP_BS"/>
</dbReference>
<feature type="binding site" evidence="1">
    <location>
        <position position="110"/>
    </location>
    <ligand>
        <name>ATP</name>
        <dbReference type="ChEBI" id="CHEBI:30616"/>
    </ligand>
</feature>
<dbReference type="PANTHER" id="PTHR45621">
    <property type="entry name" value="OS01G0588500 PROTEIN-RELATED"/>
    <property type="match status" value="1"/>
</dbReference>